<accession>A0A0B2W1S0</accession>
<comment type="caution">
    <text evidence="2">The sequence shown here is derived from an EMBL/GenBank/DDBJ whole genome shotgun (WGS) entry which is preliminary data.</text>
</comment>
<name>A0A0B2W1S0_TOXCA</name>
<dbReference type="EMBL" id="JPKZ01000318">
    <property type="protein sequence ID" value="KHN87933.1"/>
    <property type="molecule type" value="Genomic_DNA"/>
</dbReference>
<keyword evidence="1" id="KW-0812">Transmembrane</keyword>
<feature type="non-terminal residue" evidence="2">
    <location>
        <position position="1"/>
    </location>
</feature>
<keyword evidence="1" id="KW-0472">Membrane</keyword>
<organism evidence="2 3">
    <name type="scientific">Toxocara canis</name>
    <name type="common">Canine roundworm</name>
    <dbReference type="NCBI Taxonomy" id="6265"/>
    <lineage>
        <taxon>Eukaryota</taxon>
        <taxon>Metazoa</taxon>
        <taxon>Ecdysozoa</taxon>
        <taxon>Nematoda</taxon>
        <taxon>Chromadorea</taxon>
        <taxon>Rhabditida</taxon>
        <taxon>Spirurina</taxon>
        <taxon>Ascaridomorpha</taxon>
        <taxon>Ascaridoidea</taxon>
        <taxon>Toxocaridae</taxon>
        <taxon>Toxocara</taxon>
    </lineage>
</organism>
<evidence type="ECO:0000313" key="3">
    <source>
        <dbReference type="Proteomes" id="UP000031036"/>
    </source>
</evidence>
<reference evidence="2 3" key="1">
    <citation type="submission" date="2014-11" db="EMBL/GenBank/DDBJ databases">
        <title>Genetic blueprint of the zoonotic pathogen Toxocara canis.</title>
        <authorList>
            <person name="Zhu X.-Q."/>
            <person name="Korhonen P.K."/>
            <person name="Cai H."/>
            <person name="Young N.D."/>
            <person name="Nejsum P."/>
            <person name="von Samson-Himmelstjerna G."/>
            <person name="Boag P.R."/>
            <person name="Tan P."/>
            <person name="Li Q."/>
            <person name="Min J."/>
            <person name="Yang Y."/>
            <person name="Wang X."/>
            <person name="Fang X."/>
            <person name="Hall R.S."/>
            <person name="Hofmann A."/>
            <person name="Sternberg P.W."/>
            <person name="Jex A.R."/>
            <person name="Gasser R.B."/>
        </authorList>
    </citation>
    <scope>NUCLEOTIDE SEQUENCE [LARGE SCALE GENOMIC DNA]</scope>
    <source>
        <strain evidence="2">PN_DK_2014</strain>
    </source>
</reference>
<sequence>LEHNTGCIIAWYIVVSVAPFVSCECCLISLLGGERFKRGKFGFETIDFCKQTFRNGGECEFLERIIGLRFFSVFGRPLRGCFLVLDSGHREHHLIHCRIWCSPLTSRFLCWFRFTAADFRKQ</sequence>
<evidence type="ECO:0000256" key="1">
    <source>
        <dbReference type="SAM" id="Phobius"/>
    </source>
</evidence>
<protein>
    <submittedName>
        <fullName evidence="2">Uncharacterized protein</fullName>
    </submittedName>
</protein>
<proteinExistence type="predicted"/>
<keyword evidence="1" id="KW-1133">Transmembrane helix</keyword>
<gene>
    <name evidence="2" type="ORF">Tcan_01769</name>
</gene>
<keyword evidence="3" id="KW-1185">Reference proteome</keyword>
<feature type="non-terminal residue" evidence="2">
    <location>
        <position position="122"/>
    </location>
</feature>
<dbReference type="Proteomes" id="UP000031036">
    <property type="component" value="Unassembled WGS sequence"/>
</dbReference>
<dbReference type="AlphaFoldDB" id="A0A0B2W1S0"/>
<feature type="transmembrane region" description="Helical" evidence="1">
    <location>
        <begin position="12"/>
        <end position="31"/>
    </location>
</feature>
<evidence type="ECO:0000313" key="2">
    <source>
        <dbReference type="EMBL" id="KHN87933.1"/>
    </source>
</evidence>